<sequence length="75" mass="8702">QKSKFYGSAYPQNSIYGSPKIWNYALITKLCFEDILKARVSLDRQLPMLNIPTSWSGRSWLHHPKFTSQSKINIT</sequence>
<reference evidence="1" key="1">
    <citation type="submission" date="2021-06" db="EMBL/GenBank/DDBJ databases">
        <authorList>
            <person name="Kallberg Y."/>
            <person name="Tangrot J."/>
            <person name="Rosling A."/>
        </authorList>
    </citation>
    <scope>NUCLEOTIDE SEQUENCE</scope>
    <source>
        <strain evidence="1">MA461A</strain>
    </source>
</reference>
<organism evidence="1 2">
    <name type="scientific">Racocetra persica</name>
    <dbReference type="NCBI Taxonomy" id="160502"/>
    <lineage>
        <taxon>Eukaryota</taxon>
        <taxon>Fungi</taxon>
        <taxon>Fungi incertae sedis</taxon>
        <taxon>Mucoromycota</taxon>
        <taxon>Glomeromycotina</taxon>
        <taxon>Glomeromycetes</taxon>
        <taxon>Diversisporales</taxon>
        <taxon>Gigasporaceae</taxon>
        <taxon>Racocetra</taxon>
    </lineage>
</organism>
<evidence type="ECO:0000313" key="2">
    <source>
        <dbReference type="Proteomes" id="UP000789920"/>
    </source>
</evidence>
<accession>A0ACA9RVV9</accession>
<proteinExistence type="predicted"/>
<feature type="non-terminal residue" evidence="1">
    <location>
        <position position="1"/>
    </location>
</feature>
<comment type="caution">
    <text evidence="1">The sequence shown here is derived from an EMBL/GenBank/DDBJ whole genome shotgun (WGS) entry which is preliminary data.</text>
</comment>
<protein>
    <submittedName>
        <fullName evidence="1">17795_t:CDS:1</fullName>
    </submittedName>
</protein>
<evidence type="ECO:0000313" key="1">
    <source>
        <dbReference type="EMBL" id="CAG8812178.1"/>
    </source>
</evidence>
<keyword evidence="2" id="KW-1185">Reference proteome</keyword>
<name>A0ACA9RVV9_9GLOM</name>
<dbReference type="Proteomes" id="UP000789920">
    <property type="component" value="Unassembled WGS sequence"/>
</dbReference>
<dbReference type="EMBL" id="CAJVQC010073319">
    <property type="protein sequence ID" value="CAG8812178.1"/>
    <property type="molecule type" value="Genomic_DNA"/>
</dbReference>
<gene>
    <name evidence="1" type="ORF">RPERSI_LOCUS23473</name>
</gene>
<feature type="non-terminal residue" evidence="1">
    <location>
        <position position="75"/>
    </location>
</feature>